<comment type="caution">
    <text evidence="1">The sequence shown here is derived from an EMBL/GenBank/DDBJ whole genome shotgun (WGS) entry which is preliminary data.</text>
</comment>
<gene>
    <name evidence="1" type="ORF">J437_LFUL011793</name>
</gene>
<evidence type="ECO:0000313" key="2">
    <source>
        <dbReference type="Proteomes" id="UP000792457"/>
    </source>
</evidence>
<evidence type="ECO:0000313" key="1">
    <source>
        <dbReference type="EMBL" id="KAG8232240.1"/>
    </source>
</evidence>
<accession>A0A8K0KC85</accession>
<dbReference type="AlphaFoldDB" id="A0A8K0KC85"/>
<name>A0A8K0KC85_LADFU</name>
<organism evidence="1 2">
    <name type="scientific">Ladona fulva</name>
    <name type="common">Scarce chaser dragonfly</name>
    <name type="synonym">Libellula fulva</name>
    <dbReference type="NCBI Taxonomy" id="123851"/>
    <lineage>
        <taxon>Eukaryota</taxon>
        <taxon>Metazoa</taxon>
        <taxon>Ecdysozoa</taxon>
        <taxon>Arthropoda</taxon>
        <taxon>Hexapoda</taxon>
        <taxon>Insecta</taxon>
        <taxon>Pterygota</taxon>
        <taxon>Palaeoptera</taxon>
        <taxon>Odonata</taxon>
        <taxon>Epiprocta</taxon>
        <taxon>Anisoptera</taxon>
        <taxon>Libelluloidea</taxon>
        <taxon>Libellulidae</taxon>
        <taxon>Ladona</taxon>
    </lineage>
</organism>
<proteinExistence type="predicted"/>
<sequence>MSEQFYLFNQQAVFETDQPLVLPCSLPDYWSAFTTSRRTRITVRARKGRKRILRKFFRHRT</sequence>
<reference evidence="1" key="2">
    <citation type="submission" date="2017-10" db="EMBL/GenBank/DDBJ databases">
        <title>Ladona fulva Genome sequencing and assembly.</title>
        <authorList>
            <person name="Murali S."/>
            <person name="Richards S."/>
            <person name="Bandaranaike D."/>
            <person name="Bellair M."/>
            <person name="Blankenburg K."/>
            <person name="Chao H."/>
            <person name="Dinh H."/>
            <person name="Doddapaneni H."/>
            <person name="Dugan-Rocha S."/>
            <person name="Elkadiri S."/>
            <person name="Gnanaolivu R."/>
            <person name="Hernandez B."/>
            <person name="Skinner E."/>
            <person name="Javaid M."/>
            <person name="Lee S."/>
            <person name="Li M."/>
            <person name="Ming W."/>
            <person name="Munidasa M."/>
            <person name="Muniz J."/>
            <person name="Nguyen L."/>
            <person name="Hughes D."/>
            <person name="Osuji N."/>
            <person name="Pu L.-L."/>
            <person name="Puazo M."/>
            <person name="Qu C."/>
            <person name="Quiroz J."/>
            <person name="Raj R."/>
            <person name="Weissenberger G."/>
            <person name="Xin Y."/>
            <person name="Zou X."/>
            <person name="Han Y."/>
            <person name="Worley K."/>
            <person name="Muzny D."/>
            <person name="Gibbs R."/>
        </authorList>
    </citation>
    <scope>NUCLEOTIDE SEQUENCE</scope>
    <source>
        <strain evidence="1">Sampled in the wild</strain>
    </source>
</reference>
<protein>
    <submittedName>
        <fullName evidence="1">Uncharacterized protein</fullName>
    </submittedName>
</protein>
<keyword evidence="2" id="KW-1185">Reference proteome</keyword>
<dbReference type="Proteomes" id="UP000792457">
    <property type="component" value="Unassembled WGS sequence"/>
</dbReference>
<reference evidence="1" key="1">
    <citation type="submission" date="2013-04" db="EMBL/GenBank/DDBJ databases">
        <authorList>
            <person name="Qu J."/>
            <person name="Murali S.C."/>
            <person name="Bandaranaike D."/>
            <person name="Bellair M."/>
            <person name="Blankenburg K."/>
            <person name="Chao H."/>
            <person name="Dinh H."/>
            <person name="Doddapaneni H."/>
            <person name="Downs B."/>
            <person name="Dugan-Rocha S."/>
            <person name="Elkadiri S."/>
            <person name="Gnanaolivu R.D."/>
            <person name="Hernandez B."/>
            <person name="Javaid M."/>
            <person name="Jayaseelan J.C."/>
            <person name="Lee S."/>
            <person name="Li M."/>
            <person name="Ming W."/>
            <person name="Munidasa M."/>
            <person name="Muniz J."/>
            <person name="Nguyen L."/>
            <person name="Ongeri F."/>
            <person name="Osuji N."/>
            <person name="Pu L.-L."/>
            <person name="Puazo M."/>
            <person name="Qu C."/>
            <person name="Quiroz J."/>
            <person name="Raj R."/>
            <person name="Weissenberger G."/>
            <person name="Xin Y."/>
            <person name="Zou X."/>
            <person name="Han Y."/>
            <person name="Richards S."/>
            <person name="Worley K."/>
            <person name="Muzny D."/>
            <person name="Gibbs R."/>
        </authorList>
    </citation>
    <scope>NUCLEOTIDE SEQUENCE</scope>
    <source>
        <strain evidence="1">Sampled in the wild</strain>
    </source>
</reference>
<dbReference type="EMBL" id="KZ308605">
    <property type="protein sequence ID" value="KAG8232240.1"/>
    <property type="molecule type" value="Genomic_DNA"/>
</dbReference>